<dbReference type="InterPro" id="IPR001203">
    <property type="entry name" value="OxRdtase_Ald_Fedxn_C"/>
</dbReference>
<feature type="domain" description="Aldehyde ferredoxin oxidoreductase N-terminal" evidence="9">
    <location>
        <begin position="1"/>
        <end position="207"/>
    </location>
</feature>
<keyword evidence="7" id="KW-0411">Iron-sulfur</keyword>
<dbReference type="SUPFAM" id="SSF48310">
    <property type="entry name" value="Aldehyde ferredoxin oxidoreductase, C-terminal domains"/>
    <property type="match status" value="1"/>
</dbReference>
<protein>
    <recommendedName>
        <fullName evidence="9">Aldehyde ferredoxin oxidoreductase N-terminal domain-containing protein</fullName>
    </recommendedName>
</protein>
<dbReference type="SUPFAM" id="SSF56228">
    <property type="entry name" value="Aldehyde ferredoxin oxidoreductase, N-terminal domain"/>
    <property type="match status" value="1"/>
</dbReference>
<dbReference type="AlphaFoldDB" id="A0A1L8CVK1"/>
<evidence type="ECO:0000256" key="4">
    <source>
        <dbReference type="ARBA" id="ARBA00022723"/>
    </source>
</evidence>
<dbReference type="InterPro" id="IPR036503">
    <property type="entry name" value="Ald_Fedxn_OxRdtase_N_sf"/>
</dbReference>
<dbReference type="OrthoDB" id="9763894at2"/>
<dbReference type="InterPro" id="IPR013983">
    <property type="entry name" value="Ald_Fedxn_OxRdtase_N"/>
</dbReference>
<dbReference type="PANTHER" id="PTHR30038:SF0">
    <property type="entry name" value="TUNGSTEN-CONTAINING ALDEHYDE FERREDOXIN OXIDOREDUCTASE"/>
    <property type="match status" value="1"/>
</dbReference>
<dbReference type="Proteomes" id="UP000187485">
    <property type="component" value="Unassembled WGS sequence"/>
</dbReference>
<dbReference type="InterPro" id="IPR051919">
    <property type="entry name" value="W-dependent_AOR"/>
</dbReference>
<dbReference type="InterPro" id="IPR036021">
    <property type="entry name" value="Tungsten_al_ferr_oxy-like_C"/>
</dbReference>
<dbReference type="GO" id="GO:0046872">
    <property type="term" value="F:metal ion binding"/>
    <property type="evidence" value="ECO:0007669"/>
    <property type="project" value="UniProtKB-KW"/>
</dbReference>
<evidence type="ECO:0000256" key="1">
    <source>
        <dbReference type="ARBA" id="ARBA00001966"/>
    </source>
</evidence>
<keyword evidence="6" id="KW-0408">Iron</keyword>
<keyword evidence="11" id="KW-1185">Reference proteome</keyword>
<dbReference type="InterPro" id="IPR013985">
    <property type="entry name" value="Ald_Fedxn_OxRdtase_dom3"/>
</dbReference>
<dbReference type="SMART" id="SM00790">
    <property type="entry name" value="AFOR_N"/>
    <property type="match status" value="1"/>
</dbReference>
<evidence type="ECO:0000259" key="9">
    <source>
        <dbReference type="SMART" id="SM00790"/>
    </source>
</evidence>
<keyword evidence="3" id="KW-0004">4Fe-4S</keyword>
<evidence type="ECO:0000256" key="2">
    <source>
        <dbReference type="ARBA" id="ARBA00011032"/>
    </source>
</evidence>
<comment type="caution">
    <text evidence="10">The sequence shown here is derived from an EMBL/GenBank/DDBJ whole genome shotgun (WGS) entry which is preliminary data.</text>
</comment>
<dbReference type="Pfam" id="PF02730">
    <property type="entry name" value="AFOR_N"/>
    <property type="match status" value="1"/>
</dbReference>
<evidence type="ECO:0000256" key="8">
    <source>
        <dbReference type="ARBA" id="ARBA00049934"/>
    </source>
</evidence>
<dbReference type="Gene3D" id="1.10.599.10">
    <property type="entry name" value="Aldehyde Ferredoxin Oxidoreductase Protein, subunit A, domain 3"/>
    <property type="match status" value="1"/>
</dbReference>
<keyword evidence="5" id="KW-0560">Oxidoreductase</keyword>
<dbReference type="InterPro" id="IPR013984">
    <property type="entry name" value="Ald_Fedxn_OxRdtase_dom2"/>
</dbReference>
<comment type="cofactor">
    <cofactor evidence="8">
        <name>tungstopterin</name>
        <dbReference type="ChEBI" id="CHEBI:30402"/>
    </cofactor>
</comment>
<dbReference type="GO" id="GO:0016625">
    <property type="term" value="F:oxidoreductase activity, acting on the aldehyde or oxo group of donors, iron-sulfur protein as acceptor"/>
    <property type="evidence" value="ECO:0007669"/>
    <property type="project" value="InterPro"/>
</dbReference>
<gene>
    <name evidence="10" type="ORF">cpu_14370</name>
</gene>
<evidence type="ECO:0000256" key="7">
    <source>
        <dbReference type="ARBA" id="ARBA00023014"/>
    </source>
</evidence>
<comment type="similarity">
    <text evidence="2">Belongs to the AOR/FOR family.</text>
</comment>
<reference evidence="11" key="1">
    <citation type="submission" date="2016-12" db="EMBL/GenBank/DDBJ databases">
        <title>Draft Genome Sequences od Carboxydothermus pertinax and islandicus, Hydrogenogenic Carboxydotrophic Bacteria.</title>
        <authorList>
            <person name="Fukuyama Y."/>
            <person name="Ohmae K."/>
            <person name="Yoneda Y."/>
            <person name="Yoshida T."/>
            <person name="Sako Y."/>
        </authorList>
    </citation>
    <scope>NUCLEOTIDE SEQUENCE [LARGE SCALE GENOMIC DNA]</scope>
    <source>
        <strain evidence="11">Ug1</strain>
    </source>
</reference>
<dbReference type="GO" id="GO:0009055">
    <property type="term" value="F:electron transfer activity"/>
    <property type="evidence" value="ECO:0007669"/>
    <property type="project" value="InterPro"/>
</dbReference>
<dbReference type="Pfam" id="PF01314">
    <property type="entry name" value="AFOR_C"/>
    <property type="match status" value="1"/>
</dbReference>
<sequence>MWSKITVNMRDLAAKKEPLEEEYRELGGRALIAQYMIKNVPPQCDPLGRENQLIVCTTLFAGTKLTTAHRLSIGGKSPLTGGIKESNSGGYAATLLAEQGIKLIVVKDLPEKDGLWYLYIDARGNATLKDATAYRGVNNYEFSEKMREQYGDNIATISIGSAGERLYQCASIQITDFTSGHPSRAAARGGLGALMGSKKLKAIVIEKPEVKYQVEYFDKNRFDEACTKLNKLIAEGAQNDPFHNIGTIATIEVTGATGILPVDNFSGRLFPQYTEVGANKFMTNLQSRNGRNKCACQPGCVVKCSNIYNDKDCNYLTSALEYETVAIMGPNCHIADLDAIAAMDRICDDLGVDTIEVGNTIAVCMEAGKIPWGDAEAALGLLKEMAEGTDFGKLLGQGCEAVGKHLGCKRIPVVKHQSLPGYDPRNTKGTGITYATSPMGADHTAGLTMGRAFDDTGRAAQAYASNKLQVAMAFADSMMCIFAFAHAVNGLPYLAEMMAALYGGEASASRLAALGIKTLLTEREFNRLAGMTTADDRLPEFFYKERSAATGSQFDTNDVELDTIFEF</sequence>
<evidence type="ECO:0000256" key="3">
    <source>
        <dbReference type="ARBA" id="ARBA00022485"/>
    </source>
</evidence>
<organism evidence="10 11">
    <name type="scientific">Carboxydothermus pertinax</name>
    <dbReference type="NCBI Taxonomy" id="870242"/>
    <lineage>
        <taxon>Bacteria</taxon>
        <taxon>Bacillati</taxon>
        <taxon>Bacillota</taxon>
        <taxon>Clostridia</taxon>
        <taxon>Thermoanaerobacterales</taxon>
        <taxon>Thermoanaerobacteraceae</taxon>
        <taxon>Carboxydothermus</taxon>
    </lineage>
</organism>
<dbReference type="Gene3D" id="1.10.569.10">
    <property type="entry name" value="Aldehyde Ferredoxin Oxidoreductase Protein, subunit A, domain 2"/>
    <property type="match status" value="1"/>
</dbReference>
<dbReference type="GO" id="GO:0051539">
    <property type="term" value="F:4 iron, 4 sulfur cluster binding"/>
    <property type="evidence" value="ECO:0007669"/>
    <property type="project" value="UniProtKB-KW"/>
</dbReference>
<keyword evidence="4" id="KW-0479">Metal-binding</keyword>
<dbReference type="STRING" id="870242.cpu_14370"/>
<evidence type="ECO:0000313" key="11">
    <source>
        <dbReference type="Proteomes" id="UP000187485"/>
    </source>
</evidence>
<proteinExistence type="inferred from homology"/>
<comment type="cofactor">
    <cofactor evidence="1">
        <name>[4Fe-4S] cluster</name>
        <dbReference type="ChEBI" id="CHEBI:49883"/>
    </cofactor>
</comment>
<name>A0A1L8CVK1_9THEO</name>
<dbReference type="Gene3D" id="3.60.9.10">
    <property type="entry name" value="Aldehyde ferredoxin oxidoreductase, N-terminal domain"/>
    <property type="match status" value="1"/>
</dbReference>
<dbReference type="EMBL" id="BDJK01000020">
    <property type="protein sequence ID" value="GAV22927.1"/>
    <property type="molecule type" value="Genomic_DNA"/>
</dbReference>
<evidence type="ECO:0000256" key="5">
    <source>
        <dbReference type="ARBA" id="ARBA00023002"/>
    </source>
</evidence>
<dbReference type="PANTHER" id="PTHR30038">
    <property type="entry name" value="ALDEHYDE FERREDOXIN OXIDOREDUCTASE"/>
    <property type="match status" value="1"/>
</dbReference>
<evidence type="ECO:0000256" key="6">
    <source>
        <dbReference type="ARBA" id="ARBA00023004"/>
    </source>
</evidence>
<evidence type="ECO:0000313" key="10">
    <source>
        <dbReference type="EMBL" id="GAV22927.1"/>
    </source>
</evidence>
<accession>A0A1L8CVK1</accession>
<dbReference type="RefSeq" id="WP_075859377.1">
    <property type="nucleotide sequence ID" value="NZ_BDJK01000020.1"/>
</dbReference>